<dbReference type="InterPro" id="IPR029044">
    <property type="entry name" value="Nucleotide-diphossugar_trans"/>
</dbReference>
<dbReference type="RefSeq" id="WP_183817753.1">
    <property type="nucleotide sequence ID" value="NZ_JACHOB010000003.1"/>
</dbReference>
<dbReference type="GO" id="GO:0016301">
    <property type="term" value="F:kinase activity"/>
    <property type="evidence" value="ECO:0007669"/>
    <property type="project" value="UniProtKB-KW"/>
</dbReference>
<sequence>MKAIILSAGRGSRLLPLTAARPKCLLDVGGVTVVRHQIGALARAGVDDITVITGFLPHLVEEDVARHGTNADVRCQFNPFYQIADNLASCWMARGRMTSDFLLINGDTLFEDALLERVLSAPPAAVSVTVDKKAAYDEDDMKVTLRGTQLMGIGKTLNHSETDAESIGMLRFMGDGPRVFTDRLEAMMRSPEGVRSWFLKAIDGLAKSGITVETCSIEGCTWSELDTPEDYEAVRSLFG</sequence>
<protein>
    <submittedName>
        <fullName evidence="4">Choline kinase</fullName>
    </submittedName>
</protein>
<dbReference type="InterPro" id="IPR050065">
    <property type="entry name" value="GlmU-like"/>
</dbReference>
<feature type="domain" description="Nucleotidyl transferase" evidence="3">
    <location>
        <begin position="2"/>
        <end position="126"/>
    </location>
</feature>
<dbReference type="SUPFAM" id="SSF53448">
    <property type="entry name" value="Nucleotide-diphospho-sugar transferases"/>
    <property type="match status" value="1"/>
</dbReference>
<comment type="caution">
    <text evidence="4">The sequence shown here is derived from an EMBL/GenBank/DDBJ whole genome shotgun (WGS) entry which is preliminary data.</text>
</comment>
<keyword evidence="4" id="KW-0418">Kinase</keyword>
<keyword evidence="5" id="KW-1185">Reference proteome</keyword>
<dbReference type="Pfam" id="PF00483">
    <property type="entry name" value="NTP_transferase"/>
    <property type="match status" value="1"/>
</dbReference>
<gene>
    <name evidence="4" type="ORF">GGQ59_001823</name>
</gene>
<accession>A0A840I553</accession>
<keyword evidence="2" id="KW-0548">Nucleotidyltransferase</keyword>
<dbReference type="EMBL" id="JACHOB010000003">
    <property type="protein sequence ID" value="MBB4659298.1"/>
    <property type="molecule type" value="Genomic_DNA"/>
</dbReference>
<evidence type="ECO:0000256" key="1">
    <source>
        <dbReference type="ARBA" id="ARBA00022679"/>
    </source>
</evidence>
<dbReference type="GO" id="GO:0016779">
    <property type="term" value="F:nucleotidyltransferase activity"/>
    <property type="evidence" value="ECO:0007669"/>
    <property type="project" value="UniProtKB-KW"/>
</dbReference>
<evidence type="ECO:0000259" key="3">
    <source>
        <dbReference type="Pfam" id="PF00483"/>
    </source>
</evidence>
<evidence type="ECO:0000313" key="5">
    <source>
        <dbReference type="Proteomes" id="UP000563524"/>
    </source>
</evidence>
<dbReference type="InterPro" id="IPR005835">
    <property type="entry name" value="NTP_transferase_dom"/>
</dbReference>
<organism evidence="4 5">
    <name type="scientific">Parvularcula dongshanensis</name>
    <dbReference type="NCBI Taxonomy" id="1173995"/>
    <lineage>
        <taxon>Bacteria</taxon>
        <taxon>Pseudomonadati</taxon>
        <taxon>Pseudomonadota</taxon>
        <taxon>Alphaproteobacteria</taxon>
        <taxon>Parvularculales</taxon>
        <taxon>Parvularculaceae</taxon>
        <taxon>Parvularcula</taxon>
    </lineage>
</organism>
<dbReference type="PANTHER" id="PTHR43584">
    <property type="entry name" value="NUCLEOTIDYL TRANSFERASE"/>
    <property type="match status" value="1"/>
</dbReference>
<name>A0A840I553_9PROT</name>
<dbReference type="Gene3D" id="3.90.550.10">
    <property type="entry name" value="Spore Coat Polysaccharide Biosynthesis Protein SpsA, Chain A"/>
    <property type="match status" value="1"/>
</dbReference>
<proteinExistence type="predicted"/>
<evidence type="ECO:0000313" key="4">
    <source>
        <dbReference type="EMBL" id="MBB4659298.1"/>
    </source>
</evidence>
<dbReference type="AlphaFoldDB" id="A0A840I553"/>
<evidence type="ECO:0000256" key="2">
    <source>
        <dbReference type="ARBA" id="ARBA00022695"/>
    </source>
</evidence>
<reference evidence="4 5" key="1">
    <citation type="submission" date="2020-08" db="EMBL/GenBank/DDBJ databases">
        <title>Genomic Encyclopedia of Type Strains, Phase IV (KMG-IV): sequencing the most valuable type-strain genomes for metagenomic binning, comparative biology and taxonomic classification.</title>
        <authorList>
            <person name="Goeker M."/>
        </authorList>
    </citation>
    <scope>NUCLEOTIDE SEQUENCE [LARGE SCALE GENOMIC DNA]</scope>
    <source>
        <strain evidence="4 5">DSM 102850</strain>
    </source>
</reference>
<dbReference type="Proteomes" id="UP000563524">
    <property type="component" value="Unassembled WGS sequence"/>
</dbReference>
<dbReference type="PANTHER" id="PTHR43584:SF8">
    <property type="entry name" value="N-ACETYLMURAMATE ALPHA-1-PHOSPHATE URIDYLYLTRANSFERASE"/>
    <property type="match status" value="1"/>
</dbReference>
<keyword evidence="1" id="KW-0808">Transferase</keyword>
<dbReference type="CDD" id="cd02523">
    <property type="entry name" value="PC_cytidylyltransferase"/>
    <property type="match status" value="1"/>
</dbReference>